<keyword evidence="1" id="KW-0732">Signal</keyword>
<organism evidence="2 3">
    <name type="scientific">Deinococcus wulumuqiensis</name>
    <dbReference type="NCBI Taxonomy" id="980427"/>
    <lineage>
        <taxon>Bacteria</taxon>
        <taxon>Thermotogati</taxon>
        <taxon>Deinococcota</taxon>
        <taxon>Deinococci</taxon>
        <taxon>Deinococcales</taxon>
        <taxon>Deinococcaceae</taxon>
        <taxon>Deinococcus</taxon>
    </lineage>
</organism>
<evidence type="ECO:0000313" key="3">
    <source>
        <dbReference type="Proteomes" id="UP000253744"/>
    </source>
</evidence>
<sequence length="190" mass="19914">MKRAVAFLLTLFAPLLAGTAGAAGLVRGVVEGDVAPHSRLSAWAVTPFGQPLQALADAPVQGGAFALTLPGAAPAERLQFAVDERTSWPGLVNFAGTSVPLRAAELKFFLYRDANGNGVRDDGEALREVRPSVGKGELFVVWAARAATVKGAGGYEADLQAGWNTLVVEVRRPVRVQPYAGAPVQINLGR</sequence>
<evidence type="ECO:0000256" key="1">
    <source>
        <dbReference type="SAM" id="SignalP"/>
    </source>
</evidence>
<proteinExistence type="predicted"/>
<dbReference type="EMBL" id="CP031158">
    <property type="protein sequence ID" value="AXG98619.1"/>
    <property type="molecule type" value="Genomic_DNA"/>
</dbReference>
<evidence type="ECO:0000313" key="2">
    <source>
        <dbReference type="EMBL" id="AXG98619.1"/>
    </source>
</evidence>
<dbReference type="KEGG" id="dwu:DVJ83_04940"/>
<dbReference type="Proteomes" id="UP000253744">
    <property type="component" value="Chromosome"/>
</dbReference>
<gene>
    <name evidence="2" type="ORF">DVJ83_04940</name>
</gene>
<feature type="chain" id="PRO_5017070862" description="Carboxypeptidase regulatory-like domain-containing protein" evidence="1">
    <location>
        <begin position="23"/>
        <end position="190"/>
    </location>
</feature>
<dbReference type="AlphaFoldDB" id="A0A345IFZ7"/>
<reference evidence="2 3" key="1">
    <citation type="submission" date="2018-07" db="EMBL/GenBank/DDBJ databases">
        <title>Complete Genome and Methylome Analysis of Deinococcus wulumuqiensis NEB 479.</title>
        <authorList>
            <person name="Fomenkov A."/>
            <person name="Luyten Y."/>
            <person name="Vincze T."/>
            <person name="Anton B.P."/>
            <person name="Clark T."/>
            <person name="Roberts R.J."/>
            <person name="Morgan R.D."/>
        </authorList>
    </citation>
    <scope>NUCLEOTIDE SEQUENCE [LARGE SCALE GENOMIC DNA]</scope>
    <source>
        <strain evidence="2 3">NEB 479</strain>
    </source>
</reference>
<name>A0A345IFZ7_9DEIO</name>
<protein>
    <recommendedName>
        <fullName evidence="4">Carboxypeptidase regulatory-like domain-containing protein</fullName>
    </recommendedName>
</protein>
<dbReference type="STRING" id="1288484.GCA_000348665_00980"/>
<dbReference type="RefSeq" id="WP_114671606.1">
    <property type="nucleotide sequence ID" value="NZ_CP031158.1"/>
</dbReference>
<feature type="signal peptide" evidence="1">
    <location>
        <begin position="1"/>
        <end position="22"/>
    </location>
</feature>
<accession>A0A345IFZ7</accession>
<evidence type="ECO:0008006" key="4">
    <source>
        <dbReference type="Google" id="ProtNLM"/>
    </source>
</evidence>